<evidence type="ECO:0000313" key="2">
    <source>
        <dbReference type="EMBL" id="UQN14750.1"/>
    </source>
</evidence>
<sequence>MLECGERRRILKAIDTLAHDPRPSGCKQLKGGADELRVRVGDFRVLYDVNDAEVVILVLRVGHRREIYR</sequence>
<dbReference type="InterPro" id="IPR052747">
    <property type="entry name" value="TA_system_RelE_toxin"/>
</dbReference>
<accession>A0ABY4MWD9</accession>
<dbReference type="EMBL" id="CP097160">
    <property type="protein sequence ID" value="UQN14750.1"/>
    <property type="molecule type" value="Genomic_DNA"/>
</dbReference>
<keyword evidence="1" id="KW-1277">Toxin-antitoxin system</keyword>
<dbReference type="InterPro" id="IPR007712">
    <property type="entry name" value="RelE/ParE_toxin"/>
</dbReference>
<dbReference type="InterPro" id="IPR035093">
    <property type="entry name" value="RelE/ParE_toxin_dom_sf"/>
</dbReference>
<evidence type="ECO:0000256" key="1">
    <source>
        <dbReference type="ARBA" id="ARBA00022649"/>
    </source>
</evidence>
<dbReference type="Pfam" id="PF05016">
    <property type="entry name" value="ParE_toxin"/>
    <property type="match status" value="1"/>
</dbReference>
<dbReference type="PANTHER" id="PTHR38813:SF1">
    <property type="entry name" value="TOXIN RELE1-RELATED"/>
    <property type="match status" value="1"/>
</dbReference>
<dbReference type="SUPFAM" id="SSF143011">
    <property type="entry name" value="RelE-like"/>
    <property type="match status" value="1"/>
</dbReference>
<name>A0ABY4MWD9_9MICO</name>
<dbReference type="Gene3D" id="3.30.2310.20">
    <property type="entry name" value="RelE-like"/>
    <property type="match status" value="1"/>
</dbReference>
<gene>
    <name evidence="2" type="ORF">M3M28_12010</name>
</gene>
<reference evidence="2" key="1">
    <citation type="submission" date="2022-05" db="EMBL/GenBank/DDBJ databases">
        <title>Complete genome sequence of toluene-degrading Gulosibacter sediminis strain ACHW.36C.</title>
        <authorList>
            <person name="Wai A.C."/>
            <person name="Lai G.K."/>
            <person name="Griffin S.D."/>
            <person name="Leung F.C."/>
        </authorList>
    </citation>
    <scope>NUCLEOTIDE SEQUENCE [LARGE SCALE GENOMIC DNA]</scope>
    <source>
        <strain evidence="2">ACHW.36C</strain>
    </source>
</reference>
<proteinExistence type="predicted"/>
<protein>
    <submittedName>
        <fullName evidence="2">Type II toxin-antitoxin system RelE/ParE family toxin</fullName>
    </submittedName>
</protein>
<dbReference type="PANTHER" id="PTHR38813">
    <property type="match status" value="1"/>
</dbReference>
<organism evidence="2">
    <name type="scientific">Gulosibacter sediminis</name>
    <dbReference type="NCBI Taxonomy" id="1729695"/>
    <lineage>
        <taxon>Bacteria</taxon>
        <taxon>Bacillati</taxon>
        <taxon>Actinomycetota</taxon>
        <taxon>Actinomycetes</taxon>
        <taxon>Micrococcales</taxon>
        <taxon>Microbacteriaceae</taxon>
        <taxon>Gulosibacter</taxon>
    </lineage>
</organism>